<dbReference type="Pfam" id="PF00999">
    <property type="entry name" value="Na_H_Exchanger"/>
    <property type="match status" value="1"/>
</dbReference>
<dbReference type="Gene3D" id="1.20.1530.20">
    <property type="match status" value="1"/>
</dbReference>
<keyword evidence="4 10" id="KW-0812">Transmembrane</keyword>
<evidence type="ECO:0000313" key="13">
    <source>
        <dbReference type="EMBL" id="HGQ64374.1"/>
    </source>
</evidence>
<evidence type="ECO:0000256" key="4">
    <source>
        <dbReference type="ARBA" id="ARBA00022692"/>
    </source>
</evidence>
<evidence type="ECO:0000256" key="1">
    <source>
        <dbReference type="ARBA" id="ARBA00004141"/>
    </source>
</evidence>
<evidence type="ECO:0000259" key="11">
    <source>
        <dbReference type="Pfam" id="PF00999"/>
    </source>
</evidence>
<organism evidence="13">
    <name type="scientific">Ignisphaera aggregans</name>
    <dbReference type="NCBI Taxonomy" id="334771"/>
    <lineage>
        <taxon>Archaea</taxon>
        <taxon>Thermoproteota</taxon>
        <taxon>Thermoprotei</taxon>
        <taxon>Desulfurococcales</taxon>
        <taxon>Desulfurococcaceae</taxon>
        <taxon>Ignisphaera</taxon>
    </lineage>
</organism>
<feature type="transmembrane region" description="Helical" evidence="10">
    <location>
        <begin position="82"/>
        <end position="105"/>
    </location>
</feature>
<feature type="transmembrane region" description="Helical" evidence="10">
    <location>
        <begin position="274"/>
        <end position="293"/>
    </location>
</feature>
<feature type="transmembrane region" description="Helical" evidence="10">
    <location>
        <begin position="365"/>
        <end position="383"/>
    </location>
</feature>
<feature type="transmembrane region" description="Helical" evidence="10">
    <location>
        <begin position="210"/>
        <end position="229"/>
    </location>
</feature>
<evidence type="ECO:0000256" key="3">
    <source>
        <dbReference type="ARBA" id="ARBA00022449"/>
    </source>
</evidence>
<keyword evidence="2" id="KW-0813">Transport</keyword>
<dbReference type="InterPro" id="IPR038770">
    <property type="entry name" value="Na+/solute_symporter_sf"/>
</dbReference>
<keyword evidence="8 10" id="KW-0472">Membrane</keyword>
<evidence type="ECO:0000256" key="8">
    <source>
        <dbReference type="ARBA" id="ARBA00023136"/>
    </source>
</evidence>
<keyword evidence="7" id="KW-0406">Ion transport</keyword>
<dbReference type="PANTHER" id="PTHR43562">
    <property type="entry name" value="NAPA-TYPE SODIUM/HYDROGEN ANTIPORTER"/>
    <property type="match status" value="1"/>
</dbReference>
<evidence type="ECO:0000256" key="9">
    <source>
        <dbReference type="ARBA" id="ARBA00023201"/>
    </source>
</evidence>
<dbReference type="PANTHER" id="PTHR43562:SF3">
    <property type="entry name" value="SODIUM ION_PROTON EXCHANGER (EUROFUNG)"/>
    <property type="match status" value="1"/>
</dbReference>
<comment type="caution">
    <text evidence="13">The sequence shown here is derived from an EMBL/GenBank/DDBJ whole genome shotgun (WGS) entry which is preliminary data.</text>
</comment>
<dbReference type="GO" id="GO:1902600">
    <property type="term" value="P:proton transmembrane transport"/>
    <property type="evidence" value="ECO:0007669"/>
    <property type="project" value="InterPro"/>
</dbReference>
<dbReference type="GO" id="GO:0015297">
    <property type="term" value="F:antiporter activity"/>
    <property type="evidence" value="ECO:0007669"/>
    <property type="project" value="UniProtKB-KW"/>
</dbReference>
<dbReference type="AlphaFoldDB" id="A0A7C4JJD9"/>
<evidence type="ECO:0000313" key="12">
    <source>
        <dbReference type="EMBL" id="HGQ35448.1"/>
    </source>
</evidence>
<comment type="subcellular location">
    <subcellularLocation>
        <location evidence="1">Membrane</location>
        <topology evidence="1">Multi-pass membrane protein</topology>
    </subcellularLocation>
</comment>
<dbReference type="GO" id="GO:0006814">
    <property type="term" value="P:sodium ion transport"/>
    <property type="evidence" value="ECO:0007669"/>
    <property type="project" value="UniProtKB-KW"/>
</dbReference>
<keyword evidence="6" id="KW-0915">Sodium</keyword>
<gene>
    <name evidence="13" type="ORF">ENU08_03930</name>
    <name evidence="12" type="ORF">ENU41_02060</name>
</gene>
<accession>A0A7C4JJD9</accession>
<feature type="transmembrane region" description="Helical" evidence="10">
    <location>
        <begin position="58"/>
        <end position="76"/>
    </location>
</feature>
<feature type="transmembrane region" description="Helical" evidence="10">
    <location>
        <begin position="176"/>
        <end position="198"/>
    </location>
</feature>
<evidence type="ECO:0000256" key="5">
    <source>
        <dbReference type="ARBA" id="ARBA00022989"/>
    </source>
</evidence>
<dbReference type="GO" id="GO:0016020">
    <property type="term" value="C:membrane"/>
    <property type="evidence" value="ECO:0007669"/>
    <property type="project" value="UniProtKB-SubCell"/>
</dbReference>
<dbReference type="EMBL" id="DTCK01000012">
    <property type="protein sequence ID" value="HGQ35448.1"/>
    <property type="molecule type" value="Genomic_DNA"/>
</dbReference>
<evidence type="ECO:0000256" key="10">
    <source>
        <dbReference type="SAM" id="Phobius"/>
    </source>
</evidence>
<reference evidence="13" key="1">
    <citation type="journal article" date="2020" name="mSystems">
        <title>Genome- and Community-Level Interaction Insights into Carbon Utilization and Element Cycling Functions of Hydrothermarchaeota in Hydrothermal Sediment.</title>
        <authorList>
            <person name="Zhou Z."/>
            <person name="Liu Y."/>
            <person name="Xu W."/>
            <person name="Pan J."/>
            <person name="Luo Z.H."/>
            <person name="Li M."/>
        </authorList>
    </citation>
    <scope>NUCLEOTIDE SEQUENCE [LARGE SCALE GENOMIC DNA]</scope>
    <source>
        <strain evidence="13">SpSt-637</strain>
        <strain evidence="12">SpSt-667</strain>
    </source>
</reference>
<feature type="transmembrane region" description="Helical" evidence="10">
    <location>
        <begin position="145"/>
        <end position="170"/>
    </location>
</feature>
<evidence type="ECO:0000256" key="6">
    <source>
        <dbReference type="ARBA" id="ARBA00023053"/>
    </source>
</evidence>
<dbReference type="InterPro" id="IPR006153">
    <property type="entry name" value="Cation/H_exchanger_TM"/>
</dbReference>
<evidence type="ECO:0000256" key="2">
    <source>
        <dbReference type="ARBA" id="ARBA00022448"/>
    </source>
</evidence>
<protein>
    <submittedName>
        <fullName evidence="13">Cation:proton antiporter</fullName>
    </submittedName>
</protein>
<evidence type="ECO:0000256" key="7">
    <source>
        <dbReference type="ARBA" id="ARBA00023065"/>
    </source>
</evidence>
<feature type="transmembrane region" description="Helical" evidence="10">
    <location>
        <begin position="26"/>
        <end position="46"/>
    </location>
</feature>
<keyword evidence="3" id="KW-0050">Antiport</keyword>
<name>A0A7C4JJD9_9CREN</name>
<keyword evidence="5 10" id="KW-1133">Transmembrane helix</keyword>
<dbReference type="EMBL" id="DTBD01000028">
    <property type="protein sequence ID" value="HGQ64374.1"/>
    <property type="molecule type" value="Genomic_DNA"/>
</dbReference>
<sequence length="391" mass="42925">MDQSFLLHIVLLLALAKIVEKLFSYGRINPLVAHVLTGIILGPHVLRIVNPSEALESISYFGLLLLMLYSGITTNFSEVRRVSLWIVLVGISGIVTTITLTFVILRFFCFNIIKALLVSVLLSNTATEVVATVVSKSSNNLIRTIVIGASIVDDVLAALILGIVTSTFLGDGVLNVMYSAMTSISFFFIVILLSSFLIKYPYLFYQRIAMNRVTFASTTITLACLLALITRLVGLNELIGIYIAGLIVSRGREHSDPLLITNTAIAEFIDQLKIFLESLALPLFFTYVGLLMVPQYIDLLLYVCLLPTIIVGKVLGCGLTSYIVINDKRSALSIGIAMIGRGALETALLKLLLDRNMISMNEYSTILIISISTTILTPLLYNLTNSHKNYS</sequence>
<feature type="transmembrane region" description="Helical" evidence="10">
    <location>
        <begin position="331"/>
        <end position="353"/>
    </location>
</feature>
<feature type="domain" description="Cation/H+ exchanger transmembrane" evidence="11">
    <location>
        <begin position="11"/>
        <end position="380"/>
    </location>
</feature>
<feature type="transmembrane region" description="Helical" evidence="10">
    <location>
        <begin position="300"/>
        <end position="325"/>
    </location>
</feature>
<proteinExistence type="predicted"/>
<keyword evidence="9" id="KW-0739">Sodium transport</keyword>